<feature type="transmembrane region" description="Helical" evidence="1">
    <location>
        <begin position="81"/>
        <end position="111"/>
    </location>
</feature>
<evidence type="ECO:0000313" key="2">
    <source>
        <dbReference type="EMBL" id="SVA64359.1"/>
    </source>
</evidence>
<protein>
    <submittedName>
        <fullName evidence="2">Uncharacterized protein</fullName>
    </submittedName>
</protein>
<feature type="transmembrane region" description="Helical" evidence="1">
    <location>
        <begin position="32"/>
        <end position="60"/>
    </location>
</feature>
<keyword evidence="1" id="KW-0472">Membrane</keyword>
<gene>
    <name evidence="2" type="ORF">METZ01_LOCUS117213</name>
</gene>
<name>A0A381XI38_9ZZZZ</name>
<dbReference type="EMBL" id="UINC01015248">
    <property type="protein sequence ID" value="SVA64359.1"/>
    <property type="molecule type" value="Genomic_DNA"/>
</dbReference>
<keyword evidence="1" id="KW-1133">Transmembrane helix</keyword>
<sequence>VGAGIGVFLFSAILGSFGLLLTLTGLDPQIDWLFIIPIAGASLGILLIGSGTIWGLVDTIRAYVHKRQFKPGQTETSRSGGWIALATGLLLFFMAIGLFISLIVFIVWIIFDWIDNFGFM</sequence>
<feature type="non-terminal residue" evidence="2">
    <location>
        <position position="1"/>
    </location>
</feature>
<proteinExistence type="predicted"/>
<reference evidence="2" key="1">
    <citation type="submission" date="2018-05" db="EMBL/GenBank/DDBJ databases">
        <authorList>
            <person name="Lanie J.A."/>
            <person name="Ng W.-L."/>
            <person name="Kazmierczak K.M."/>
            <person name="Andrzejewski T.M."/>
            <person name="Davidsen T.M."/>
            <person name="Wayne K.J."/>
            <person name="Tettelin H."/>
            <person name="Glass J.I."/>
            <person name="Rusch D."/>
            <person name="Podicherti R."/>
            <person name="Tsui H.-C.T."/>
            <person name="Winkler M.E."/>
        </authorList>
    </citation>
    <scope>NUCLEOTIDE SEQUENCE</scope>
</reference>
<feature type="transmembrane region" description="Helical" evidence="1">
    <location>
        <begin position="7"/>
        <end position="26"/>
    </location>
</feature>
<accession>A0A381XI38</accession>
<evidence type="ECO:0000256" key="1">
    <source>
        <dbReference type="SAM" id="Phobius"/>
    </source>
</evidence>
<organism evidence="2">
    <name type="scientific">marine metagenome</name>
    <dbReference type="NCBI Taxonomy" id="408172"/>
    <lineage>
        <taxon>unclassified sequences</taxon>
        <taxon>metagenomes</taxon>
        <taxon>ecological metagenomes</taxon>
    </lineage>
</organism>
<keyword evidence="1" id="KW-0812">Transmembrane</keyword>
<dbReference type="AlphaFoldDB" id="A0A381XI38"/>